<proteinExistence type="predicted"/>
<evidence type="ECO:0000256" key="10">
    <source>
        <dbReference type="ARBA" id="ARBA00049169"/>
    </source>
</evidence>
<dbReference type="SMART" id="SM00254">
    <property type="entry name" value="ShKT"/>
    <property type="match status" value="1"/>
</dbReference>
<evidence type="ECO:0000256" key="3">
    <source>
        <dbReference type="ARBA" id="ARBA00022692"/>
    </source>
</evidence>
<dbReference type="Proteomes" id="UP001491310">
    <property type="component" value="Unassembled WGS sequence"/>
</dbReference>
<feature type="domain" description="ShKT" evidence="13">
    <location>
        <begin position="304"/>
        <end position="338"/>
    </location>
</feature>
<evidence type="ECO:0000256" key="11">
    <source>
        <dbReference type="SAM" id="SignalP"/>
    </source>
</evidence>
<feature type="domain" description="Fe2OG dioxygenase" evidence="12">
    <location>
        <begin position="166"/>
        <end position="287"/>
    </location>
</feature>
<evidence type="ECO:0000256" key="4">
    <source>
        <dbReference type="ARBA" id="ARBA00022723"/>
    </source>
</evidence>
<keyword evidence="5" id="KW-0223">Dioxygenase</keyword>
<keyword evidence="7" id="KW-0560">Oxidoreductase</keyword>
<accession>A0ABR2YCR9</accession>
<keyword evidence="3" id="KW-0812">Transmembrane</keyword>
<keyword evidence="15" id="KW-1185">Reference proteome</keyword>
<evidence type="ECO:0000313" key="14">
    <source>
        <dbReference type="EMBL" id="KAK9902648.1"/>
    </source>
</evidence>
<reference evidence="14 15" key="1">
    <citation type="journal article" date="2024" name="Nat. Commun.">
        <title>Phylogenomics reveals the evolutionary origins of lichenization in chlorophyte algae.</title>
        <authorList>
            <person name="Puginier C."/>
            <person name="Libourel C."/>
            <person name="Otte J."/>
            <person name="Skaloud P."/>
            <person name="Haon M."/>
            <person name="Grisel S."/>
            <person name="Petersen M."/>
            <person name="Berrin J.G."/>
            <person name="Delaux P.M."/>
            <person name="Dal Grande F."/>
            <person name="Keller J."/>
        </authorList>
    </citation>
    <scope>NUCLEOTIDE SEQUENCE [LARGE SCALE GENOMIC DNA]</scope>
    <source>
        <strain evidence="14 15">SAG 216-7</strain>
    </source>
</reference>
<dbReference type="InterPro" id="IPR006620">
    <property type="entry name" value="Pro_4_hyd_alph"/>
</dbReference>
<dbReference type="InterPro" id="IPR045054">
    <property type="entry name" value="P4HA-like"/>
</dbReference>
<keyword evidence="11" id="KW-0732">Signal</keyword>
<dbReference type="SMART" id="SM00702">
    <property type="entry name" value="P4Hc"/>
    <property type="match status" value="1"/>
</dbReference>
<keyword evidence="6" id="KW-1133">Transmembrane helix</keyword>
<keyword evidence="4" id="KW-0479">Metal-binding</keyword>
<dbReference type="PANTHER" id="PTHR10869:SF238">
    <property type="entry name" value="PROLYL 4-HYDROXYLASE 6-RELATED"/>
    <property type="match status" value="1"/>
</dbReference>
<dbReference type="InterPro" id="IPR003582">
    <property type="entry name" value="ShKT_dom"/>
</dbReference>
<dbReference type="InterPro" id="IPR005123">
    <property type="entry name" value="Oxoglu/Fe-dep_dioxygenase_dom"/>
</dbReference>
<dbReference type="PROSITE" id="PS51471">
    <property type="entry name" value="FE2OG_OXY"/>
    <property type="match status" value="1"/>
</dbReference>
<protein>
    <recommendedName>
        <fullName evidence="16">Fe2OG dioxygenase domain-containing protein</fullName>
    </recommendedName>
</protein>
<evidence type="ECO:0000313" key="15">
    <source>
        <dbReference type="Proteomes" id="UP001491310"/>
    </source>
</evidence>
<comment type="subcellular location">
    <subcellularLocation>
        <location evidence="2">Endoplasmic reticulum membrane</location>
        <topology evidence="2">Single-pass type II membrane protein</topology>
    </subcellularLocation>
</comment>
<dbReference type="Pfam" id="PF13640">
    <property type="entry name" value="2OG-FeII_Oxy_3"/>
    <property type="match status" value="1"/>
</dbReference>
<dbReference type="PROSITE" id="PS51670">
    <property type="entry name" value="SHKT"/>
    <property type="match status" value="1"/>
</dbReference>
<evidence type="ECO:0000259" key="12">
    <source>
        <dbReference type="PROSITE" id="PS51471"/>
    </source>
</evidence>
<dbReference type="Gene3D" id="2.60.120.620">
    <property type="entry name" value="q2cbj1_9rhob like domain"/>
    <property type="match status" value="1"/>
</dbReference>
<feature type="chain" id="PRO_5046184905" description="Fe2OG dioxygenase domain-containing protein" evidence="11">
    <location>
        <begin position="27"/>
        <end position="348"/>
    </location>
</feature>
<sequence length="348" mass="38294">MVSDRKRHVAWKTLPVLFLCCTAAHADGSERYIEDTDRFPGWKGELPVPIMDFKDNNRTDASAPPLLTIGLGADGKEEWRGEVIEVSWSPRAFLLKGFMSDAECQHLINKAKPSMVKSTVVDNDTGKSIDSTVRTSTGTFFGREEDEVIQAIERRISMITHLPEVNGEGLQILHYEDGQKYEAHHDFFHDKFNSRPENGGQRIATVLMYLTTAEEGGETVFPLAANKVTGPQWSDCARGGAAVKSRRGDALLFYSLLPNGETDPTSLHGSCPTTKGEKWSATKWIHVGPFGGSAEQQRAKWGECIDADERCAGWAADGECKKNPGYMMSSCRLSCHTCTPASKTTSTA</sequence>
<name>A0ABR2YCR9_9CHLO</name>
<evidence type="ECO:0000256" key="9">
    <source>
        <dbReference type="ARBA" id="ARBA00023136"/>
    </source>
</evidence>
<dbReference type="Pfam" id="PF01549">
    <property type="entry name" value="ShK"/>
    <property type="match status" value="1"/>
</dbReference>
<keyword evidence="8" id="KW-0408">Iron</keyword>
<dbReference type="InterPro" id="IPR044862">
    <property type="entry name" value="Pro_4_hyd_alph_FE2OG_OXY"/>
</dbReference>
<evidence type="ECO:0008006" key="16">
    <source>
        <dbReference type="Google" id="ProtNLM"/>
    </source>
</evidence>
<comment type="cofactor">
    <cofactor evidence="1">
        <name>L-ascorbate</name>
        <dbReference type="ChEBI" id="CHEBI:38290"/>
    </cofactor>
</comment>
<keyword evidence="9" id="KW-0472">Membrane</keyword>
<evidence type="ECO:0000256" key="8">
    <source>
        <dbReference type="ARBA" id="ARBA00023004"/>
    </source>
</evidence>
<gene>
    <name evidence="14" type="ORF">WJX75_001298</name>
</gene>
<feature type="signal peptide" evidence="11">
    <location>
        <begin position="1"/>
        <end position="26"/>
    </location>
</feature>
<comment type="catalytic activity">
    <reaction evidence="10">
        <text>L-prolyl-[collagen] + 2-oxoglutarate + O2 = trans-4-hydroxy-L-prolyl-[collagen] + succinate + CO2</text>
        <dbReference type="Rhea" id="RHEA:18945"/>
        <dbReference type="Rhea" id="RHEA-COMP:11676"/>
        <dbReference type="Rhea" id="RHEA-COMP:11680"/>
        <dbReference type="ChEBI" id="CHEBI:15379"/>
        <dbReference type="ChEBI" id="CHEBI:16526"/>
        <dbReference type="ChEBI" id="CHEBI:16810"/>
        <dbReference type="ChEBI" id="CHEBI:30031"/>
        <dbReference type="ChEBI" id="CHEBI:50342"/>
        <dbReference type="ChEBI" id="CHEBI:61965"/>
        <dbReference type="EC" id="1.14.11.2"/>
    </reaction>
</comment>
<evidence type="ECO:0000256" key="7">
    <source>
        <dbReference type="ARBA" id="ARBA00023002"/>
    </source>
</evidence>
<evidence type="ECO:0000256" key="6">
    <source>
        <dbReference type="ARBA" id="ARBA00022989"/>
    </source>
</evidence>
<dbReference type="PANTHER" id="PTHR10869">
    <property type="entry name" value="PROLYL 4-HYDROXYLASE ALPHA SUBUNIT"/>
    <property type="match status" value="1"/>
</dbReference>
<evidence type="ECO:0000256" key="5">
    <source>
        <dbReference type="ARBA" id="ARBA00022964"/>
    </source>
</evidence>
<comment type="caution">
    <text evidence="14">The sequence shown here is derived from an EMBL/GenBank/DDBJ whole genome shotgun (WGS) entry which is preliminary data.</text>
</comment>
<organism evidence="14 15">
    <name type="scientific">Coccomyxa subellipsoidea</name>
    <dbReference type="NCBI Taxonomy" id="248742"/>
    <lineage>
        <taxon>Eukaryota</taxon>
        <taxon>Viridiplantae</taxon>
        <taxon>Chlorophyta</taxon>
        <taxon>core chlorophytes</taxon>
        <taxon>Trebouxiophyceae</taxon>
        <taxon>Trebouxiophyceae incertae sedis</taxon>
        <taxon>Coccomyxaceae</taxon>
        <taxon>Coccomyxa</taxon>
    </lineage>
</organism>
<evidence type="ECO:0000256" key="1">
    <source>
        <dbReference type="ARBA" id="ARBA00001961"/>
    </source>
</evidence>
<evidence type="ECO:0000256" key="2">
    <source>
        <dbReference type="ARBA" id="ARBA00004648"/>
    </source>
</evidence>
<evidence type="ECO:0000259" key="13">
    <source>
        <dbReference type="PROSITE" id="PS51670"/>
    </source>
</evidence>
<dbReference type="EMBL" id="JALJOT010000015">
    <property type="protein sequence ID" value="KAK9902648.1"/>
    <property type="molecule type" value="Genomic_DNA"/>
</dbReference>